<reference evidence="1" key="1">
    <citation type="submission" date="2023-04" db="EMBL/GenBank/DDBJ databases">
        <title>Ambrosiozyma monospora NBRC 10751.</title>
        <authorList>
            <person name="Ichikawa N."/>
            <person name="Sato H."/>
            <person name="Tonouchi N."/>
        </authorList>
    </citation>
    <scope>NUCLEOTIDE SEQUENCE</scope>
    <source>
        <strain evidence="1">NBRC 10751</strain>
    </source>
</reference>
<dbReference type="Proteomes" id="UP001165064">
    <property type="component" value="Unassembled WGS sequence"/>
</dbReference>
<organism evidence="1 2">
    <name type="scientific">Ambrosiozyma monospora</name>
    <name type="common">Yeast</name>
    <name type="synonym">Endomycopsis monosporus</name>
    <dbReference type="NCBI Taxonomy" id="43982"/>
    <lineage>
        <taxon>Eukaryota</taxon>
        <taxon>Fungi</taxon>
        <taxon>Dikarya</taxon>
        <taxon>Ascomycota</taxon>
        <taxon>Saccharomycotina</taxon>
        <taxon>Pichiomycetes</taxon>
        <taxon>Pichiales</taxon>
        <taxon>Pichiaceae</taxon>
        <taxon>Ambrosiozyma</taxon>
    </lineage>
</organism>
<evidence type="ECO:0000313" key="1">
    <source>
        <dbReference type="EMBL" id="GME85170.1"/>
    </source>
</evidence>
<gene>
    <name evidence="1" type="ORF">Amon02_000743200</name>
</gene>
<comment type="caution">
    <text evidence="1">The sequence shown here is derived from an EMBL/GenBank/DDBJ whole genome shotgun (WGS) entry which is preliminary data.</text>
</comment>
<proteinExistence type="predicted"/>
<name>A0ACB5TCA9_AMBMO</name>
<sequence length="353" mass="40934">MKLNGTPCFNYQDGLEKKIFKVWELRLPSIDDSLPAHHVDTNNWDIFQLLYQGIASRTSTPDIIDLVHLTRLKFDYTSLDKRTSNGSIKFNYETLPLTPLSLCESVYSSFMPRAQDHTDQQYLDWGDKLRLKTRLQVGDCPRTSLHSNSKPYLPLSSCNPCRVLQESSGENLNMVLSMDFGVCKRVLGLEVNNDVYPTKETGVVLKVLDLLWVREWLRHEGIYHTVSQEVVLKECREAPNNEILIYEHIWKHIWKHNQKFPRGSETLSMSLESFDLVRRKKKKFSMWVNSVTDTYVLGPYLVLEELKGLRHPGTEFENQQVNNELSKLRSIGVMYEDDQSLKLSTCNFNSLIP</sequence>
<protein>
    <submittedName>
        <fullName evidence="1">Unnamed protein product</fullName>
    </submittedName>
</protein>
<evidence type="ECO:0000313" key="2">
    <source>
        <dbReference type="Proteomes" id="UP001165064"/>
    </source>
</evidence>
<keyword evidence="2" id="KW-1185">Reference proteome</keyword>
<dbReference type="EMBL" id="BSXS01006174">
    <property type="protein sequence ID" value="GME85170.1"/>
    <property type="molecule type" value="Genomic_DNA"/>
</dbReference>
<accession>A0ACB5TCA9</accession>